<dbReference type="Pfam" id="PF01180">
    <property type="entry name" value="DHO_dh"/>
    <property type="match status" value="1"/>
</dbReference>
<comment type="cofactor">
    <cofactor evidence="1">
        <name>FMN</name>
        <dbReference type="ChEBI" id="CHEBI:58210"/>
    </cofactor>
</comment>
<keyword evidence="11 16" id="KW-0560">Oxidoreductase</keyword>
<feature type="domain" description="Dihydroorotate dehydrogenase catalytic" evidence="15">
    <location>
        <begin position="50"/>
        <end position="330"/>
    </location>
</feature>
<dbReference type="InterPro" id="IPR050074">
    <property type="entry name" value="DHO_dehydrogenase"/>
</dbReference>
<organism evidence="16 17">
    <name type="scientific">SAR86 cluster bacterium</name>
    <dbReference type="NCBI Taxonomy" id="2030880"/>
    <lineage>
        <taxon>Bacteria</taxon>
        <taxon>Pseudomonadati</taxon>
        <taxon>Pseudomonadota</taxon>
        <taxon>Gammaproteobacteria</taxon>
        <taxon>SAR86 cluster</taxon>
    </lineage>
</organism>
<evidence type="ECO:0000256" key="14">
    <source>
        <dbReference type="NCBIfam" id="TIGR01036"/>
    </source>
</evidence>
<dbReference type="CDD" id="cd04738">
    <property type="entry name" value="DHOD_2_like"/>
    <property type="match status" value="1"/>
</dbReference>
<evidence type="ECO:0000256" key="6">
    <source>
        <dbReference type="ARBA" id="ARBA00012791"/>
    </source>
</evidence>
<dbReference type="GO" id="GO:0006222">
    <property type="term" value="P:UMP biosynthetic process"/>
    <property type="evidence" value="ECO:0007669"/>
    <property type="project" value="InterPro"/>
</dbReference>
<comment type="subcellular location">
    <subcellularLocation>
        <location evidence="3">Membrane</location>
    </subcellularLocation>
</comment>
<evidence type="ECO:0000256" key="11">
    <source>
        <dbReference type="ARBA" id="ARBA00023002"/>
    </source>
</evidence>
<dbReference type="InterPro" id="IPR001295">
    <property type="entry name" value="Dihydroorotate_DH_CS"/>
</dbReference>
<keyword evidence="12" id="KW-0472">Membrane</keyword>
<evidence type="ECO:0000256" key="2">
    <source>
        <dbReference type="ARBA" id="ARBA00003125"/>
    </source>
</evidence>
<dbReference type="InterPro" id="IPR005720">
    <property type="entry name" value="Dihydroorotate_DH_cat"/>
</dbReference>
<dbReference type="NCBIfam" id="TIGR01036">
    <property type="entry name" value="pyrD_sub2"/>
    <property type="match status" value="1"/>
</dbReference>
<keyword evidence="10" id="KW-0665">Pyrimidine biosynthesis</keyword>
<protein>
    <recommendedName>
        <fullName evidence="7 14">Dihydroorotate dehydrogenase (quinone)</fullName>
        <ecNumber evidence="6 14">1.3.5.2</ecNumber>
    </recommendedName>
</protein>
<evidence type="ECO:0000256" key="9">
    <source>
        <dbReference type="ARBA" id="ARBA00022643"/>
    </source>
</evidence>
<dbReference type="EC" id="1.3.5.2" evidence="6 14"/>
<evidence type="ECO:0000256" key="8">
    <source>
        <dbReference type="ARBA" id="ARBA00022630"/>
    </source>
</evidence>
<evidence type="ECO:0000313" key="17">
    <source>
        <dbReference type="Proteomes" id="UP000744438"/>
    </source>
</evidence>
<dbReference type="NCBIfam" id="NF003652">
    <property type="entry name" value="PRK05286.2-5"/>
    <property type="match status" value="1"/>
</dbReference>
<dbReference type="PIRSF" id="PIRSF000164">
    <property type="entry name" value="DHO_oxidase"/>
    <property type="match status" value="1"/>
</dbReference>
<dbReference type="GO" id="GO:0005886">
    <property type="term" value="C:plasma membrane"/>
    <property type="evidence" value="ECO:0007669"/>
    <property type="project" value="TreeGrafter"/>
</dbReference>
<dbReference type="Gene3D" id="3.20.20.70">
    <property type="entry name" value="Aldolase class I"/>
    <property type="match status" value="1"/>
</dbReference>
<dbReference type="InterPro" id="IPR005719">
    <property type="entry name" value="Dihydroorotate_DH_2"/>
</dbReference>
<dbReference type="GO" id="GO:0106430">
    <property type="term" value="F:dihydroorotate dehydrogenase (quinone) activity"/>
    <property type="evidence" value="ECO:0007669"/>
    <property type="project" value="UniProtKB-EC"/>
</dbReference>
<evidence type="ECO:0000256" key="3">
    <source>
        <dbReference type="ARBA" id="ARBA00004370"/>
    </source>
</evidence>
<dbReference type="AlphaFoldDB" id="A0A937I7A3"/>
<evidence type="ECO:0000256" key="10">
    <source>
        <dbReference type="ARBA" id="ARBA00022975"/>
    </source>
</evidence>
<evidence type="ECO:0000256" key="13">
    <source>
        <dbReference type="ARBA" id="ARBA00048639"/>
    </source>
</evidence>
<dbReference type="InterPro" id="IPR012135">
    <property type="entry name" value="Dihydroorotate_DH_1_2"/>
</dbReference>
<keyword evidence="9" id="KW-0288">FMN</keyword>
<comment type="caution">
    <text evidence="16">The sequence shown here is derived from an EMBL/GenBank/DDBJ whole genome shotgun (WGS) entry which is preliminary data.</text>
</comment>
<comment type="catalytic activity">
    <reaction evidence="13">
        <text>(S)-dihydroorotate + a quinone = orotate + a quinol</text>
        <dbReference type="Rhea" id="RHEA:30187"/>
        <dbReference type="ChEBI" id="CHEBI:24646"/>
        <dbReference type="ChEBI" id="CHEBI:30839"/>
        <dbReference type="ChEBI" id="CHEBI:30864"/>
        <dbReference type="ChEBI" id="CHEBI:132124"/>
        <dbReference type="EC" id="1.3.5.2"/>
    </reaction>
</comment>
<gene>
    <name evidence="16" type="ORF">ISQ63_02345</name>
</gene>
<evidence type="ECO:0000313" key="16">
    <source>
        <dbReference type="EMBL" id="MBL6811706.1"/>
    </source>
</evidence>
<comment type="pathway">
    <text evidence="4">Pyrimidine metabolism; UMP biosynthesis via de novo pathway; orotate from (S)-dihydroorotate (quinone route): step 1/1.</text>
</comment>
<comment type="similarity">
    <text evidence="5">Belongs to the dihydroorotate dehydrogenase family. Type 2 subfamily.</text>
</comment>
<dbReference type="Proteomes" id="UP000744438">
    <property type="component" value="Unassembled WGS sequence"/>
</dbReference>
<comment type="function">
    <text evidence="2">Catalyzes the conversion of dihydroorotate to orotate with quinone as electron acceptor.</text>
</comment>
<accession>A0A937I7A3</accession>
<name>A0A937I7A3_9GAMM</name>
<keyword evidence="8" id="KW-0285">Flavoprotein</keyword>
<dbReference type="PROSITE" id="PS00911">
    <property type="entry name" value="DHODEHASE_1"/>
    <property type="match status" value="1"/>
</dbReference>
<evidence type="ECO:0000256" key="7">
    <source>
        <dbReference type="ARBA" id="ARBA00018366"/>
    </source>
</evidence>
<evidence type="ECO:0000259" key="15">
    <source>
        <dbReference type="Pfam" id="PF01180"/>
    </source>
</evidence>
<dbReference type="PANTHER" id="PTHR48109">
    <property type="entry name" value="DIHYDROOROTATE DEHYDROGENASE (QUINONE), MITOCHONDRIAL-RELATED"/>
    <property type="match status" value="1"/>
</dbReference>
<evidence type="ECO:0000256" key="4">
    <source>
        <dbReference type="ARBA" id="ARBA00005161"/>
    </source>
</evidence>
<dbReference type="GO" id="GO:0005737">
    <property type="term" value="C:cytoplasm"/>
    <property type="evidence" value="ECO:0007669"/>
    <property type="project" value="InterPro"/>
</dbReference>
<proteinExistence type="inferred from homology"/>
<dbReference type="GO" id="GO:0006207">
    <property type="term" value="P:'de novo' pyrimidine nucleobase biosynthetic process"/>
    <property type="evidence" value="ECO:0007669"/>
    <property type="project" value="UniProtKB-UniRule"/>
</dbReference>
<evidence type="ECO:0000256" key="12">
    <source>
        <dbReference type="ARBA" id="ARBA00023136"/>
    </source>
</evidence>
<evidence type="ECO:0000256" key="5">
    <source>
        <dbReference type="ARBA" id="ARBA00005359"/>
    </source>
</evidence>
<reference evidence="16" key="1">
    <citation type="submission" date="2020-10" db="EMBL/GenBank/DDBJ databases">
        <title>Microbiome of the Black Sea water column analyzed by genome centric metagenomics.</title>
        <authorList>
            <person name="Cabello-Yeves P.J."/>
            <person name="Callieri C."/>
            <person name="Picazo A."/>
            <person name="Mehrshad M."/>
            <person name="Haro-Moreno J.M."/>
            <person name="Roda-Garcia J."/>
            <person name="Dzembekova N."/>
            <person name="Slabakova V."/>
            <person name="Slabakova N."/>
            <person name="Moncheva S."/>
            <person name="Rodriguez-Valera F."/>
        </authorList>
    </citation>
    <scope>NUCLEOTIDE SEQUENCE</scope>
    <source>
        <strain evidence="16">BS307-5m-G49</strain>
    </source>
</reference>
<dbReference type="InterPro" id="IPR013785">
    <property type="entry name" value="Aldolase_TIM"/>
</dbReference>
<evidence type="ECO:0000256" key="1">
    <source>
        <dbReference type="ARBA" id="ARBA00001917"/>
    </source>
</evidence>
<dbReference type="PANTHER" id="PTHR48109:SF4">
    <property type="entry name" value="DIHYDROOROTATE DEHYDROGENASE (QUINONE), MITOCHONDRIAL"/>
    <property type="match status" value="1"/>
</dbReference>
<sequence>MIKFLEELALIILRFFPAEAAKKITLILLKIVYGMNLIGFFASSNFQKSKINIKNLSFKNRIGIAGGLDKNAEYFHIFNSLGFGFVEVGTVTLEPQKGNPKPRIFRFSKDKTLVNSLGFNNAGSVQVLKNIKKYKPNFDGVLGISIGKSKNTKTKNAWQDYLHLMDYFYLEADYLAINISSPNTENLRELSSQENFEFLLKKISQKKVQLVNMHKKNTPIFVKLSPDETDENLKNLIEVSEKNSIDGFICCNTTTDHIYPTAGGMSGAMLSKKAGNMQKKVAEFKQEKSILIASGGVMNANDVKERLINSADLVQLYTGYIYQGNSLLKKALQISSS</sequence>
<dbReference type="EMBL" id="JADHQC010000009">
    <property type="protein sequence ID" value="MBL6811706.1"/>
    <property type="molecule type" value="Genomic_DNA"/>
</dbReference>
<dbReference type="SUPFAM" id="SSF51395">
    <property type="entry name" value="FMN-linked oxidoreductases"/>
    <property type="match status" value="1"/>
</dbReference>